<dbReference type="AlphaFoldDB" id="A0A165HV28"/>
<protein>
    <submittedName>
        <fullName evidence="1">Uncharacterized protein</fullName>
    </submittedName>
</protein>
<dbReference type="Proteomes" id="UP000076871">
    <property type="component" value="Unassembled WGS sequence"/>
</dbReference>
<organism evidence="1 2">
    <name type="scientific">Laetiporus sulphureus 93-53</name>
    <dbReference type="NCBI Taxonomy" id="1314785"/>
    <lineage>
        <taxon>Eukaryota</taxon>
        <taxon>Fungi</taxon>
        <taxon>Dikarya</taxon>
        <taxon>Basidiomycota</taxon>
        <taxon>Agaricomycotina</taxon>
        <taxon>Agaricomycetes</taxon>
        <taxon>Polyporales</taxon>
        <taxon>Laetiporus</taxon>
    </lineage>
</organism>
<name>A0A165HV28_9APHY</name>
<proteinExistence type="predicted"/>
<reference evidence="1 2" key="1">
    <citation type="journal article" date="2016" name="Mol. Biol. Evol.">
        <title>Comparative Genomics of Early-Diverging Mushroom-Forming Fungi Provides Insights into the Origins of Lignocellulose Decay Capabilities.</title>
        <authorList>
            <person name="Nagy L.G."/>
            <person name="Riley R."/>
            <person name="Tritt A."/>
            <person name="Adam C."/>
            <person name="Daum C."/>
            <person name="Floudas D."/>
            <person name="Sun H."/>
            <person name="Yadav J.S."/>
            <person name="Pangilinan J."/>
            <person name="Larsson K.H."/>
            <person name="Matsuura K."/>
            <person name="Barry K."/>
            <person name="Labutti K."/>
            <person name="Kuo R."/>
            <person name="Ohm R.A."/>
            <person name="Bhattacharya S.S."/>
            <person name="Shirouzu T."/>
            <person name="Yoshinaga Y."/>
            <person name="Martin F.M."/>
            <person name="Grigoriev I.V."/>
            <person name="Hibbett D.S."/>
        </authorList>
    </citation>
    <scope>NUCLEOTIDE SEQUENCE [LARGE SCALE GENOMIC DNA]</scope>
    <source>
        <strain evidence="1 2">93-53</strain>
    </source>
</reference>
<keyword evidence="2" id="KW-1185">Reference proteome</keyword>
<dbReference type="GeneID" id="63828954"/>
<dbReference type="InParanoid" id="A0A165HV28"/>
<sequence length="138" mass="14609">MSALGAQPATASDVDMEASGVEPIAPPGSVNAAAPLTPPADSWALRVEANKAMQKSFNDLLCHVSNNARALAKTVCQILAHLNPATYLDDFTQVATMLTTTCRELHTELLVDPVLNNSNIGTAALCIFDHFFTTSDPL</sequence>
<dbReference type="RefSeq" id="XP_040769875.1">
    <property type="nucleotide sequence ID" value="XM_040911926.1"/>
</dbReference>
<accession>A0A165HV28</accession>
<evidence type="ECO:0000313" key="2">
    <source>
        <dbReference type="Proteomes" id="UP000076871"/>
    </source>
</evidence>
<evidence type="ECO:0000313" key="1">
    <source>
        <dbReference type="EMBL" id="KZT12227.1"/>
    </source>
</evidence>
<dbReference type="EMBL" id="KV427606">
    <property type="protein sequence ID" value="KZT12227.1"/>
    <property type="molecule type" value="Genomic_DNA"/>
</dbReference>
<gene>
    <name evidence="1" type="ORF">LAESUDRAFT_754717</name>
</gene>